<dbReference type="EMBL" id="JH413795">
    <property type="protein sequence ID" value="EHL32744.1"/>
    <property type="molecule type" value="Genomic_DNA"/>
</dbReference>
<keyword evidence="2" id="KW-1185">Reference proteome</keyword>
<organism evidence="1 2">
    <name type="scientific">Legionella drancourtii LLAP12</name>
    <dbReference type="NCBI Taxonomy" id="658187"/>
    <lineage>
        <taxon>Bacteria</taxon>
        <taxon>Pseudomonadati</taxon>
        <taxon>Pseudomonadota</taxon>
        <taxon>Gammaproteobacteria</taxon>
        <taxon>Legionellales</taxon>
        <taxon>Legionellaceae</taxon>
        <taxon>Legionella</taxon>
    </lineage>
</organism>
<proteinExistence type="predicted"/>
<evidence type="ECO:0000313" key="1">
    <source>
        <dbReference type="EMBL" id="EHL32744.1"/>
    </source>
</evidence>
<sequence>MAYHKTWWFRQNCTDSSVVLLSDYQASIGNQDLFLVDIK</sequence>
<dbReference type="STRING" id="658187.LDG_5165"/>
<accession>G9EJ08</accession>
<dbReference type="Proteomes" id="UP000002770">
    <property type="component" value="Unassembled WGS sequence"/>
</dbReference>
<dbReference type="HOGENOM" id="CLU_3312041_0_0_6"/>
<reference evidence="1 2" key="1">
    <citation type="journal article" date="2011" name="BMC Genomics">
        <title>Insight into cross-talk between intra-amoebal pathogens.</title>
        <authorList>
            <person name="Gimenez G."/>
            <person name="Bertelli C."/>
            <person name="Moliner C."/>
            <person name="Robert C."/>
            <person name="Raoult D."/>
            <person name="Fournier P.E."/>
            <person name="Greub G."/>
        </authorList>
    </citation>
    <scope>NUCLEOTIDE SEQUENCE [LARGE SCALE GENOMIC DNA]</scope>
    <source>
        <strain evidence="1 2">LLAP12</strain>
    </source>
</reference>
<dbReference type="AlphaFoldDB" id="G9EJ08"/>
<name>G9EJ08_9GAMM</name>
<evidence type="ECO:0000313" key="2">
    <source>
        <dbReference type="Proteomes" id="UP000002770"/>
    </source>
</evidence>
<dbReference type="InParanoid" id="G9EJ08"/>
<gene>
    <name evidence="1" type="ORF">LDG_5165</name>
</gene>
<protein>
    <submittedName>
        <fullName evidence="1">Uncharacterized protein</fullName>
    </submittedName>
</protein>